<dbReference type="EMBL" id="MBFT01000164">
    <property type="protein sequence ID" value="PVU95905.1"/>
    <property type="molecule type" value="Genomic_DNA"/>
</dbReference>
<evidence type="ECO:0000256" key="11">
    <source>
        <dbReference type="ARBA" id="ARBA00023242"/>
    </source>
</evidence>
<evidence type="ECO:0000256" key="7">
    <source>
        <dbReference type="ARBA" id="ARBA00022771"/>
    </source>
</evidence>
<dbReference type="Gene3D" id="3.30.70.330">
    <property type="match status" value="1"/>
</dbReference>
<keyword evidence="10" id="KW-0508">mRNA splicing</keyword>
<dbReference type="PROSITE" id="PS50103">
    <property type="entry name" value="ZF_C3H1"/>
    <property type="match status" value="1"/>
</dbReference>
<dbReference type="InterPro" id="IPR032297">
    <property type="entry name" value="Torus"/>
</dbReference>
<dbReference type="InterPro" id="IPR048995">
    <property type="entry name" value="STL11/RBM22-like_N"/>
</dbReference>
<dbReference type="Pfam" id="PF21369">
    <property type="entry name" value="STL11_N"/>
    <property type="match status" value="1"/>
</dbReference>
<evidence type="ECO:0000256" key="13">
    <source>
        <dbReference type="ARBA" id="ARBA00069020"/>
    </source>
</evidence>
<keyword evidence="11" id="KW-0539">Nucleus</keyword>
<organism evidence="18 19">
    <name type="scientific">Furculomyces boomerangus</name>
    <dbReference type="NCBI Taxonomy" id="61424"/>
    <lineage>
        <taxon>Eukaryota</taxon>
        <taxon>Fungi</taxon>
        <taxon>Fungi incertae sedis</taxon>
        <taxon>Zoopagomycota</taxon>
        <taxon>Kickxellomycotina</taxon>
        <taxon>Harpellomycetes</taxon>
        <taxon>Harpellales</taxon>
        <taxon>Harpellaceae</taxon>
        <taxon>Furculomyces</taxon>
    </lineage>
</organism>
<name>A0A2T9YU80_9FUNG</name>
<dbReference type="SMART" id="SM00356">
    <property type="entry name" value="ZnF_C3H1"/>
    <property type="match status" value="1"/>
</dbReference>
<dbReference type="InterPro" id="IPR039171">
    <property type="entry name" value="Cwc2/Slt11"/>
</dbReference>
<dbReference type="OrthoDB" id="10259600at2759"/>
<evidence type="ECO:0000256" key="8">
    <source>
        <dbReference type="ARBA" id="ARBA00022833"/>
    </source>
</evidence>
<evidence type="ECO:0000313" key="19">
    <source>
        <dbReference type="Proteomes" id="UP000245699"/>
    </source>
</evidence>
<dbReference type="Proteomes" id="UP000245699">
    <property type="component" value="Unassembled WGS sequence"/>
</dbReference>
<evidence type="ECO:0000256" key="3">
    <source>
        <dbReference type="ARBA" id="ARBA00019060"/>
    </source>
</evidence>
<evidence type="ECO:0000256" key="15">
    <source>
        <dbReference type="PROSITE-ProRule" id="PRU00723"/>
    </source>
</evidence>
<gene>
    <name evidence="18" type="ORF">BB559_002560</name>
</gene>
<comment type="similarity">
    <text evidence="2">Belongs to the SLT11 family.</text>
</comment>
<protein>
    <recommendedName>
        <fullName evidence="3">Pre-mRNA-splicing factor SLT11</fullName>
    </recommendedName>
    <alternativeName>
        <fullName evidence="13">Pre-mRNA-splicing factor slt11</fullName>
    </alternativeName>
</protein>
<dbReference type="InterPro" id="IPR000504">
    <property type="entry name" value="RRM_dom"/>
</dbReference>
<dbReference type="GO" id="GO:0006397">
    <property type="term" value="P:mRNA processing"/>
    <property type="evidence" value="ECO:0007669"/>
    <property type="project" value="UniProtKB-KW"/>
</dbReference>
<comment type="caution">
    <text evidence="18">The sequence shown here is derived from an EMBL/GenBank/DDBJ whole genome shotgun (WGS) entry which is preliminary data.</text>
</comment>
<keyword evidence="7 15" id="KW-0863">Zinc-finger</keyword>
<accession>A0A2T9YU80</accession>
<dbReference type="InterPro" id="IPR035979">
    <property type="entry name" value="RBD_domain_sf"/>
</dbReference>
<dbReference type="GO" id="GO:0036002">
    <property type="term" value="F:pre-mRNA binding"/>
    <property type="evidence" value="ECO:0007669"/>
    <property type="project" value="TreeGrafter"/>
</dbReference>
<evidence type="ECO:0000259" key="16">
    <source>
        <dbReference type="PROSITE" id="PS50102"/>
    </source>
</evidence>
<evidence type="ECO:0000313" key="18">
    <source>
        <dbReference type="EMBL" id="PVU95905.1"/>
    </source>
</evidence>
<keyword evidence="9 14" id="KW-0694">RNA-binding</keyword>
<dbReference type="Gene3D" id="4.10.1000.10">
    <property type="entry name" value="Zinc finger, CCCH-type"/>
    <property type="match status" value="1"/>
</dbReference>
<dbReference type="GO" id="GO:0071006">
    <property type="term" value="C:U2-type catalytic step 1 spliceosome"/>
    <property type="evidence" value="ECO:0007669"/>
    <property type="project" value="TreeGrafter"/>
</dbReference>
<keyword evidence="8 15" id="KW-0862">Zinc</keyword>
<dbReference type="AlphaFoldDB" id="A0A2T9YU80"/>
<evidence type="ECO:0000259" key="17">
    <source>
        <dbReference type="PROSITE" id="PS50103"/>
    </source>
</evidence>
<dbReference type="PANTHER" id="PTHR14089:SF6">
    <property type="entry name" value="PRE-MRNA-SPLICING FACTOR RBM22"/>
    <property type="match status" value="1"/>
</dbReference>
<evidence type="ECO:0000256" key="2">
    <source>
        <dbReference type="ARBA" id="ARBA00007781"/>
    </source>
</evidence>
<evidence type="ECO:0000256" key="12">
    <source>
        <dbReference type="ARBA" id="ARBA00025609"/>
    </source>
</evidence>
<comment type="subcellular location">
    <subcellularLocation>
        <location evidence="1">Nucleus</location>
    </subcellularLocation>
</comment>
<keyword evidence="5 15" id="KW-0479">Metal-binding</keyword>
<keyword evidence="4" id="KW-0507">mRNA processing</keyword>
<dbReference type="GO" id="GO:0017070">
    <property type="term" value="F:U6 snRNA binding"/>
    <property type="evidence" value="ECO:0007669"/>
    <property type="project" value="TreeGrafter"/>
</dbReference>
<feature type="domain" description="RRM" evidence="16">
    <location>
        <begin position="225"/>
        <end position="298"/>
    </location>
</feature>
<dbReference type="SUPFAM" id="SSF54928">
    <property type="entry name" value="RNA-binding domain, RBD"/>
    <property type="match status" value="1"/>
</dbReference>
<evidence type="ECO:0000256" key="1">
    <source>
        <dbReference type="ARBA" id="ARBA00004123"/>
    </source>
</evidence>
<evidence type="ECO:0000256" key="6">
    <source>
        <dbReference type="ARBA" id="ARBA00022728"/>
    </source>
</evidence>
<dbReference type="InterPro" id="IPR000571">
    <property type="entry name" value="Znf_CCCH"/>
</dbReference>
<feature type="zinc finger region" description="C3H1-type" evidence="15">
    <location>
        <begin position="158"/>
        <end position="180"/>
    </location>
</feature>
<feature type="domain" description="C3H1-type" evidence="17">
    <location>
        <begin position="158"/>
        <end position="180"/>
    </location>
</feature>
<dbReference type="Pfam" id="PF00076">
    <property type="entry name" value="RRM_1"/>
    <property type="match status" value="1"/>
</dbReference>
<evidence type="ECO:0000256" key="10">
    <source>
        <dbReference type="ARBA" id="ARBA00023187"/>
    </source>
</evidence>
<dbReference type="PANTHER" id="PTHR14089">
    <property type="entry name" value="PRE-MRNA-SPLICING FACTOR RBM22"/>
    <property type="match status" value="1"/>
</dbReference>
<dbReference type="GO" id="GO:0000974">
    <property type="term" value="C:Prp19 complex"/>
    <property type="evidence" value="ECO:0007669"/>
    <property type="project" value="TreeGrafter"/>
</dbReference>
<keyword evidence="6" id="KW-0747">Spliceosome</keyword>
<dbReference type="GO" id="GO:0008270">
    <property type="term" value="F:zinc ion binding"/>
    <property type="evidence" value="ECO:0007669"/>
    <property type="project" value="UniProtKB-KW"/>
</dbReference>
<dbReference type="STRING" id="61424.A0A2T9YU80"/>
<evidence type="ECO:0000256" key="14">
    <source>
        <dbReference type="PROSITE-ProRule" id="PRU00176"/>
    </source>
</evidence>
<dbReference type="SMART" id="SM00360">
    <property type="entry name" value="RRM"/>
    <property type="match status" value="1"/>
</dbReference>
<sequence>MSKAENKETWEDSDFPILCGTCLGENPYVRMTKQKYGNECKICQRPFTVFRWLPGPNMRYKKTEICQVCAKAKNVCQTCILDLKYGLPVQVRDTALGIEDSAPRSDVNRQFYNQSLENKIESGLIESDFSGSTNSAGREQLMRVARSMPYYKRNLPHICSFFVKGECTRGNECPYRHELPEPDTVLAKQNIADRYHGKNDPVAMKILDRANKNSDFKPPEDRSITSLFVSNLHESITEEDLKEYFSAFGELKSVAFKVTLKCAFINFSTRASAEAAADRSFGGCTIKGHLVRMAWGRPRPKGPQTNTSSLDAVSSNNPNMAAKLASKGIKSKSLVNEHGIVLPPGITSDVVKYPSQDPTLQGSTTAKN</sequence>
<dbReference type="InterPro" id="IPR036855">
    <property type="entry name" value="Znf_CCCH_sf"/>
</dbReference>
<dbReference type="FunFam" id="3.30.70.330:FF:000476">
    <property type="entry name" value="Zinc finger CCCH domain-containing protein 4"/>
    <property type="match status" value="1"/>
</dbReference>
<dbReference type="InterPro" id="IPR012677">
    <property type="entry name" value="Nucleotide-bd_a/b_plait_sf"/>
</dbReference>
<dbReference type="GO" id="GO:0008380">
    <property type="term" value="P:RNA splicing"/>
    <property type="evidence" value="ECO:0007669"/>
    <property type="project" value="UniProtKB-KW"/>
</dbReference>
<dbReference type="PROSITE" id="PS50102">
    <property type="entry name" value="RRM"/>
    <property type="match status" value="1"/>
</dbReference>
<evidence type="ECO:0000256" key="4">
    <source>
        <dbReference type="ARBA" id="ARBA00022664"/>
    </source>
</evidence>
<keyword evidence="19" id="KW-1185">Reference proteome</keyword>
<evidence type="ECO:0000256" key="5">
    <source>
        <dbReference type="ARBA" id="ARBA00022723"/>
    </source>
</evidence>
<dbReference type="GO" id="GO:0071007">
    <property type="term" value="C:U2-type catalytic step 2 spliceosome"/>
    <property type="evidence" value="ECO:0007669"/>
    <property type="project" value="TreeGrafter"/>
</dbReference>
<evidence type="ECO:0000256" key="9">
    <source>
        <dbReference type="ARBA" id="ARBA00022884"/>
    </source>
</evidence>
<dbReference type="SUPFAM" id="SSF90229">
    <property type="entry name" value="CCCH zinc finger"/>
    <property type="match status" value="1"/>
</dbReference>
<dbReference type="Pfam" id="PF16131">
    <property type="entry name" value="Torus"/>
    <property type="match status" value="1"/>
</dbReference>
<dbReference type="FunFam" id="4.10.1000.10:FF:000006">
    <property type="entry name" value="Putative pre-mrna-splicing factor rbm22"/>
    <property type="match status" value="1"/>
</dbReference>
<reference evidence="18 19" key="1">
    <citation type="journal article" date="2018" name="MBio">
        <title>Comparative Genomics Reveals the Core Gene Toolbox for the Fungus-Insect Symbiosis.</title>
        <authorList>
            <person name="Wang Y."/>
            <person name="Stata M."/>
            <person name="Wang W."/>
            <person name="Stajich J.E."/>
            <person name="White M.M."/>
            <person name="Moncalvo J.M."/>
        </authorList>
    </citation>
    <scope>NUCLEOTIDE SEQUENCE [LARGE SCALE GENOMIC DNA]</scope>
    <source>
        <strain evidence="18 19">AUS-77-4</strain>
    </source>
</reference>
<proteinExistence type="inferred from homology"/>
<comment type="function">
    <text evidence="12">Involved in pre-mRNA splicing. Facilitates the cooperative formation of U2/U6 helix II in association with stem II in the spliceosome. Binds to RNA.</text>
</comment>